<keyword evidence="5" id="KW-0507">mRNA processing</keyword>
<organism evidence="17 18">
    <name type="scientific">Lutzomyia longipalpis</name>
    <name type="common">Sand fly</name>
    <dbReference type="NCBI Taxonomy" id="7200"/>
    <lineage>
        <taxon>Eukaryota</taxon>
        <taxon>Metazoa</taxon>
        <taxon>Ecdysozoa</taxon>
        <taxon>Arthropoda</taxon>
        <taxon>Hexapoda</taxon>
        <taxon>Insecta</taxon>
        <taxon>Pterygota</taxon>
        <taxon>Neoptera</taxon>
        <taxon>Endopterygota</taxon>
        <taxon>Diptera</taxon>
        <taxon>Nematocera</taxon>
        <taxon>Psychodoidea</taxon>
        <taxon>Psychodidae</taxon>
        <taxon>Lutzomyia</taxon>
        <taxon>Lutzomyia</taxon>
    </lineage>
</organism>
<dbReference type="SUPFAM" id="SSF63748">
    <property type="entry name" value="Tudor/PWWP/MBT"/>
    <property type="match status" value="1"/>
</dbReference>
<evidence type="ECO:0000313" key="16">
    <source>
        <dbReference type="EMBL" id="MBC1172876.1"/>
    </source>
</evidence>
<sequence>MMEKLKEKGWNLTEVGVSKLTEDGKNCDLNFLIKQALNTDLRDIGHNILPAELKGSKYEVPVNGLIVQVVKVRNTSAPRANEESKVAPRLLRIHLTDGQGIISGIEYDSLPQLSLNTVPGTKVLLKNGPIPIAMGNLLLRAKNIEVLGGYVEALAEKWEISRTLSKFAKGGARGSSAAPPWIPFGQKIDTKSLDVNIKSLTNDPEKETAKENVEFNTQRSEAIAEASKAATGKKIFGGGHKMMDHNVQKIVDKGYTEEEAQFALKISRNDLGRAMRHLKRQSGAERPREDRHEGREERPRRGGRHGRNGAEGEEGSARPSGKISLFDFLETKLPADVTEVKSNHNLASSYRGGDNRWSNAHQERGGRRPGGGDFRKSRGGPSDARTFNDRRRTAPKFNAVCNQMENLKLSGDGGNRQEVNKTFPQIPNGFDPNKIMGFQNKETNEFARNVLKQQHKPQPEPQPTITTWQWRIGDRCLAKYWEDGKYYNAQVTGITEKTCVVMFLEYGNYEEVLKDDCLPLTMDGDQRGGFEGQHHQQQQQHQRFNATGGRGGPNYRTERQFYAPPRK</sequence>
<keyword evidence="6" id="KW-0747">Spliceosome</keyword>
<dbReference type="Pfam" id="PF08585">
    <property type="entry name" value="RMI1_N_C"/>
    <property type="match status" value="1"/>
</dbReference>
<feature type="domain" description="Tudor" evidence="15">
    <location>
        <begin position="469"/>
        <end position="527"/>
    </location>
</feature>
<dbReference type="Gene3D" id="2.30.30.140">
    <property type="match status" value="1"/>
</dbReference>
<keyword evidence="9" id="KW-0539">Nucleus</keyword>
<evidence type="ECO:0000313" key="17">
    <source>
        <dbReference type="EnsemblMetazoa" id="LLOJ000007-PA"/>
    </source>
</evidence>
<comment type="function">
    <text evidence="10">Scaffolding protein that specifically recognizes and binds dimethylarginine-containing proteins. Plays a role in the regulation of translation of target mRNAs by binding Arg/Gly-rich motifs (GAR) in dimethylarginine-containing proteins. In nucleus, acts as a coactivator: recognizes and binds asymmetric dimethylation on the core histone tails associated with transcriptional activation (H3R17me2a and H4R3me2a) and recruits proteins at these arginine-methylated loci. In cytoplasm, acts as an antiviral factor that participates in the assembly of stress granules together with G3BP1.</text>
</comment>
<dbReference type="GO" id="GO:0003723">
    <property type="term" value="F:RNA binding"/>
    <property type="evidence" value="ECO:0007669"/>
    <property type="project" value="InterPro"/>
</dbReference>
<dbReference type="Pfam" id="PF06003">
    <property type="entry name" value="SMN_Tudor"/>
    <property type="match status" value="1"/>
</dbReference>
<evidence type="ECO:0000256" key="5">
    <source>
        <dbReference type="ARBA" id="ARBA00022664"/>
    </source>
</evidence>
<dbReference type="InterPro" id="IPR042470">
    <property type="entry name" value="RMI1_N_C_sf"/>
</dbReference>
<dbReference type="EnsemblMetazoa" id="LLOJ000007-RA">
    <property type="protein sequence ID" value="LLOJ000007-PA"/>
    <property type="gene ID" value="LLOJ000007"/>
</dbReference>
<keyword evidence="7" id="KW-0156">Chromatin regulator</keyword>
<protein>
    <recommendedName>
        <fullName evidence="12">Survival of motor neuron-related-splicing factor 30</fullName>
    </recommendedName>
    <alternativeName>
        <fullName evidence="13">Survival motor neuron domain-containing protein 1</fullName>
    </alternativeName>
    <alternativeName>
        <fullName evidence="4">Tudor domain-containing protein 3</fullName>
    </alternativeName>
</protein>
<dbReference type="EMBL" id="GITU01004173">
    <property type="protein sequence ID" value="MBC1172876.1"/>
    <property type="molecule type" value="Transcribed_RNA"/>
</dbReference>
<dbReference type="PANTHER" id="PTHR13681">
    <property type="entry name" value="SURVIVAL OF MOTOR NEURON-RELATED-SPLICING FACTOR 30-RELATED"/>
    <property type="match status" value="1"/>
</dbReference>
<evidence type="ECO:0000256" key="7">
    <source>
        <dbReference type="ARBA" id="ARBA00022853"/>
    </source>
</evidence>
<dbReference type="Gene3D" id="2.40.50.770">
    <property type="entry name" value="RecQ-mediated genome instability protein Rmi1, C-terminal domain"/>
    <property type="match status" value="1"/>
</dbReference>
<evidence type="ECO:0000256" key="12">
    <source>
        <dbReference type="ARBA" id="ARBA00041083"/>
    </source>
</evidence>
<evidence type="ECO:0000256" key="6">
    <source>
        <dbReference type="ARBA" id="ARBA00022728"/>
    </source>
</evidence>
<dbReference type="InterPro" id="IPR002999">
    <property type="entry name" value="Tudor"/>
</dbReference>
<reference evidence="16" key="2">
    <citation type="journal article" date="2020" name="BMC">
        <title>Leishmania infection induces a limited differential gene expression in the sand fly midgut.</title>
        <authorList>
            <person name="Coutinho-Abreu I.V."/>
            <person name="Serafim T.D."/>
            <person name="Meneses C."/>
            <person name="Kamhawi S."/>
            <person name="Oliveira F."/>
            <person name="Valenzuela J.G."/>
        </authorList>
    </citation>
    <scope>NUCLEOTIDE SEQUENCE</scope>
    <source>
        <strain evidence="16">Jacobina</strain>
        <tissue evidence="16">Midgut</tissue>
    </source>
</reference>
<name>A0A1B0C7Z4_LUTLO</name>
<dbReference type="EMBL" id="AJWK01000029">
    <property type="status" value="NOT_ANNOTATED_CDS"/>
    <property type="molecule type" value="Genomic_DNA"/>
</dbReference>
<evidence type="ECO:0000256" key="2">
    <source>
        <dbReference type="ARBA" id="ARBA00004408"/>
    </source>
</evidence>
<accession>A0A1B0C7Z4</accession>
<evidence type="ECO:0000256" key="3">
    <source>
        <dbReference type="ARBA" id="ARBA00005371"/>
    </source>
</evidence>
<dbReference type="VEuPathDB" id="VectorBase:LLOJ000007"/>
<feature type="compositionally biased region" description="Basic and acidic residues" evidence="14">
    <location>
        <begin position="282"/>
        <end position="300"/>
    </location>
</feature>
<dbReference type="GO" id="GO:0006325">
    <property type="term" value="P:chromatin organization"/>
    <property type="evidence" value="ECO:0007669"/>
    <property type="project" value="UniProtKB-KW"/>
</dbReference>
<dbReference type="InterPro" id="IPR013894">
    <property type="entry name" value="RMI1_OB"/>
</dbReference>
<dbReference type="SMART" id="SM00333">
    <property type="entry name" value="TUDOR"/>
    <property type="match status" value="1"/>
</dbReference>
<proteinExistence type="inferred from homology"/>
<keyword evidence="8" id="KW-0508">mRNA splicing</keyword>
<comment type="subcellular location">
    <subcellularLocation>
        <location evidence="1">Nucleus speckle</location>
    </subcellularLocation>
    <subcellularLocation>
        <location evidence="2">Nucleus</location>
        <location evidence="2">Cajal body</location>
    </subcellularLocation>
</comment>
<dbReference type="VEuPathDB" id="VectorBase:LLONM1_005538"/>
<evidence type="ECO:0000256" key="8">
    <source>
        <dbReference type="ARBA" id="ARBA00023187"/>
    </source>
</evidence>
<reference evidence="18" key="1">
    <citation type="submission" date="2012-05" db="EMBL/GenBank/DDBJ databases">
        <title>Whole Genome Assembly of Lutzomyia longipalpis.</title>
        <authorList>
            <person name="Richards S."/>
            <person name="Qu C."/>
            <person name="Dillon R."/>
            <person name="Worley K."/>
            <person name="Scherer S."/>
            <person name="Batterton M."/>
            <person name="Taylor A."/>
            <person name="Hawes A."/>
            <person name="Hernandez B."/>
            <person name="Kovar C."/>
            <person name="Mandapat C."/>
            <person name="Pham C."/>
            <person name="Qu C."/>
            <person name="Jing C."/>
            <person name="Bess C."/>
            <person name="Bandaranaike D."/>
            <person name="Ngo D."/>
            <person name="Ongeri F."/>
            <person name="Arias F."/>
            <person name="Lara F."/>
            <person name="Weissenberger G."/>
            <person name="Kamau G."/>
            <person name="Han H."/>
            <person name="Shen H."/>
            <person name="Dinh H."/>
            <person name="Khalil I."/>
            <person name="Jones J."/>
            <person name="Shafer J."/>
            <person name="Jayaseelan J."/>
            <person name="Quiroz J."/>
            <person name="Blankenburg K."/>
            <person name="Nguyen L."/>
            <person name="Jackson L."/>
            <person name="Francisco L."/>
            <person name="Tang L.-Y."/>
            <person name="Pu L.-L."/>
            <person name="Perales L."/>
            <person name="Lorensuhewa L."/>
            <person name="Munidasa M."/>
            <person name="Coyle M."/>
            <person name="Taylor M."/>
            <person name="Puazo M."/>
            <person name="Firestine M."/>
            <person name="Scheel M."/>
            <person name="Javaid M."/>
            <person name="Wang M."/>
            <person name="Li M."/>
            <person name="Tabassum N."/>
            <person name="Saada N."/>
            <person name="Osuji N."/>
            <person name="Aqrawi P."/>
            <person name="Fu Q."/>
            <person name="Thornton R."/>
            <person name="Raj R."/>
            <person name="Goodspeed R."/>
            <person name="Mata R."/>
            <person name="Najjar R."/>
            <person name="Gubbala S."/>
            <person name="Lee S."/>
            <person name="Denson S."/>
            <person name="Patil S."/>
            <person name="Macmil S."/>
            <person name="Qi S."/>
            <person name="Matskevitch T."/>
            <person name="Palculict T."/>
            <person name="Mathew T."/>
            <person name="Vee V."/>
            <person name="Velamala V."/>
            <person name="Korchina V."/>
            <person name="Cai W."/>
            <person name="Liu W."/>
            <person name="Dai W."/>
            <person name="Zou X."/>
            <person name="Zhu Y."/>
            <person name="Zhang Y."/>
            <person name="Wu Y.-Q."/>
            <person name="Xin Y."/>
            <person name="Nazarath L."/>
            <person name="Kovar C."/>
            <person name="Han Y."/>
            <person name="Muzny D."/>
            <person name="Gibbs R."/>
        </authorList>
    </citation>
    <scope>NUCLEOTIDE SEQUENCE [LARGE SCALE GENOMIC DNA]</scope>
    <source>
        <strain evidence="18">Jacobina</strain>
    </source>
</reference>
<comment type="similarity">
    <text evidence="3">Belongs to the SMN family.</text>
</comment>
<dbReference type="InterPro" id="IPR009060">
    <property type="entry name" value="UBA-like_sf"/>
</dbReference>
<feature type="region of interest" description="Disordered" evidence="14">
    <location>
        <begin position="526"/>
        <end position="567"/>
    </location>
</feature>
<dbReference type="GO" id="GO:0008380">
    <property type="term" value="P:RNA splicing"/>
    <property type="evidence" value="ECO:0007669"/>
    <property type="project" value="UniProtKB-KW"/>
</dbReference>
<evidence type="ECO:0000256" key="14">
    <source>
        <dbReference type="SAM" id="MobiDB-lite"/>
    </source>
</evidence>
<dbReference type="GO" id="GO:0005737">
    <property type="term" value="C:cytoplasm"/>
    <property type="evidence" value="ECO:0007669"/>
    <property type="project" value="InterPro"/>
</dbReference>
<dbReference type="PANTHER" id="PTHR13681:SF24">
    <property type="entry name" value="TUDOR DOMAIN-CONTAINING PROTEIN 3"/>
    <property type="match status" value="1"/>
</dbReference>
<reference evidence="17" key="3">
    <citation type="submission" date="2020-05" db="UniProtKB">
        <authorList>
            <consortium name="EnsemblMetazoa"/>
        </authorList>
    </citation>
    <scope>IDENTIFICATION</scope>
    <source>
        <strain evidence="17">Jacobina</strain>
    </source>
</reference>
<comment type="function">
    <text evidence="11">Involved in spliceosome assembly.</text>
</comment>
<feature type="region of interest" description="Disordered" evidence="14">
    <location>
        <begin position="344"/>
        <end position="391"/>
    </location>
</feature>
<dbReference type="GO" id="GO:0016607">
    <property type="term" value="C:nuclear speck"/>
    <property type="evidence" value="ECO:0007669"/>
    <property type="project" value="UniProtKB-SubCell"/>
</dbReference>
<dbReference type="Proteomes" id="UP000092461">
    <property type="component" value="Unassembled WGS sequence"/>
</dbReference>
<dbReference type="GO" id="GO:0015030">
    <property type="term" value="C:Cajal body"/>
    <property type="evidence" value="ECO:0007669"/>
    <property type="project" value="UniProtKB-SubCell"/>
</dbReference>
<feature type="region of interest" description="Disordered" evidence="14">
    <location>
        <begin position="278"/>
        <end position="322"/>
    </location>
</feature>
<dbReference type="GO" id="GO:0005681">
    <property type="term" value="C:spliceosomal complex"/>
    <property type="evidence" value="ECO:0007669"/>
    <property type="project" value="UniProtKB-KW"/>
</dbReference>
<dbReference type="SMART" id="SM01161">
    <property type="entry name" value="DUF1767"/>
    <property type="match status" value="1"/>
</dbReference>
<evidence type="ECO:0000313" key="18">
    <source>
        <dbReference type="Proteomes" id="UP000092461"/>
    </source>
</evidence>
<evidence type="ECO:0000256" key="13">
    <source>
        <dbReference type="ARBA" id="ARBA00042567"/>
    </source>
</evidence>
<evidence type="ECO:0000259" key="15">
    <source>
        <dbReference type="PROSITE" id="PS50304"/>
    </source>
</evidence>
<evidence type="ECO:0000256" key="10">
    <source>
        <dbReference type="ARBA" id="ARBA00035105"/>
    </source>
</evidence>
<evidence type="ECO:0000256" key="9">
    <source>
        <dbReference type="ARBA" id="ARBA00023242"/>
    </source>
</evidence>
<dbReference type="PROSITE" id="PS50304">
    <property type="entry name" value="TUDOR"/>
    <property type="match status" value="1"/>
</dbReference>
<evidence type="ECO:0000256" key="1">
    <source>
        <dbReference type="ARBA" id="ARBA00004324"/>
    </source>
</evidence>
<keyword evidence="18" id="KW-1185">Reference proteome</keyword>
<dbReference type="GO" id="GO:0006397">
    <property type="term" value="P:mRNA processing"/>
    <property type="evidence" value="ECO:0007669"/>
    <property type="project" value="UniProtKB-KW"/>
</dbReference>
<evidence type="ECO:0000256" key="4">
    <source>
        <dbReference type="ARBA" id="ARBA00013421"/>
    </source>
</evidence>
<dbReference type="AlphaFoldDB" id="A0A1B0C7Z4"/>
<dbReference type="SUPFAM" id="SSF46934">
    <property type="entry name" value="UBA-like"/>
    <property type="match status" value="1"/>
</dbReference>
<dbReference type="InterPro" id="IPR010304">
    <property type="entry name" value="SMN_Tudor"/>
</dbReference>
<evidence type="ECO:0000256" key="11">
    <source>
        <dbReference type="ARBA" id="ARBA00037618"/>
    </source>
</evidence>